<protein>
    <submittedName>
        <fullName evidence="2">Na+/H+ antiporter NhaB</fullName>
    </submittedName>
</protein>
<evidence type="ECO:0000256" key="1">
    <source>
        <dbReference type="SAM" id="Phobius"/>
    </source>
</evidence>
<feature type="transmembrane region" description="Helical" evidence="1">
    <location>
        <begin position="24"/>
        <end position="53"/>
    </location>
</feature>
<proteinExistence type="predicted"/>
<keyword evidence="1" id="KW-0472">Membrane</keyword>
<sequence length="58" mass="6616">MSNMASAFSDNFLGYSPKWYERSIICFLILNPILLYTVGPFITGWVLMAQFIFTLAMA</sequence>
<keyword evidence="1" id="KW-1133">Transmembrane helix</keyword>
<gene>
    <name evidence="2" type="ORF">MNBD_NITROSPINAE04-2181</name>
</gene>
<organism evidence="2">
    <name type="scientific">hydrothermal vent metagenome</name>
    <dbReference type="NCBI Taxonomy" id="652676"/>
    <lineage>
        <taxon>unclassified sequences</taxon>
        <taxon>metagenomes</taxon>
        <taxon>ecological metagenomes</taxon>
    </lineage>
</organism>
<dbReference type="InterPro" id="IPR004671">
    <property type="entry name" value="Na+/H+_antiporter_NhaB"/>
</dbReference>
<dbReference type="GO" id="GO:0015385">
    <property type="term" value="F:sodium:proton antiporter activity"/>
    <property type="evidence" value="ECO:0007669"/>
    <property type="project" value="InterPro"/>
</dbReference>
<accession>A0A3B1CCE4</accession>
<dbReference type="GO" id="GO:0016020">
    <property type="term" value="C:membrane"/>
    <property type="evidence" value="ECO:0007669"/>
    <property type="project" value="InterPro"/>
</dbReference>
<dbReference type="AlphaFoldDB" id="A0A3B1CCE4"/>
<keyword evidence="1" id="KW-0812">Transmembrane</keyword>
<name>A0A3B1CCE4_9ZZZZ</name>
<dbReference type="EMBL" id="UOGA01000177">
    <property type="protein sequence ID" value="VAX20450.1"/>
    <property type="molecule type" value="Genomic_DNA"/>
</dbReference>
<dbReference type="Pfam" id="PF06450">
    <property type="entry name" value="NhaB"/>
    <property type="match status" value="1"/>
</dbReference>
<reference evidence="2" key="1">
    <citation type="submission" date="2018-06" db="EMBL/GenBank/DDBJ databases">
        <authorList>
            <person name="Zhirakovskaya E."/>
        </authorList>
    </citation>
    <scope>NUCLEOTIDE SEQUENCE</scope>
</reference>
<evidence type="ECO:0000313" key="2">
    <source>
        <dbReference type="EMBL" id="VAX20450.1"/>
    </source>
</evidence>
<feature type="non-terminal residue" evidence="2">
    <location>
        <position position="58"/>
    </location>
</feature>